<feature type="non-terminal residue" evidence="2">
    <location>
        <position position="389"/>
    </location>
</feature>
<evidence type="ECO:0000256" key="1">
    <source>
        <dbReference type="SAM" id="MobiDB-lite"/>
    </source>
</evidence>
<feature type="compositionally biased region" description="Basic and acidic residues" evidence="1">
    <location>
        <begin position="114"/>
        <end position="126"/>
    </location>
</feature>
<dbReference type="AlphaFoldDB" id="A0A6J4HL36"/>
<keyword evidence="2" id="KW-0456">Lyase</keyword>
<name>A0A6J4HL36_9PROT</name>
<feature type="non-terminal residue" evidence="2">
    <location>
        <position position="1"/>
    </location>
</feature>
<organism evidence="2">
    <name type="scientific">uncultured Acetobacteraceae bacterium</name>
    <dbReference type="NCBI Taxonomy" id="169975"/>
    <lineage>
        <taxon>Bacteria</taxon>
        <taxon>Pseudomonadati</taxon>
        <taxon>Pseudomonadota</taxon>
        <taxon>Alphaproteobacteria</taxon>
        <taxon>Acetobacterales</taxon>
        <taxon>Acetobacteraceae</taxon>
        <taxon>environmental samples</taxon>
    </lineage>
</organism>
<feature type="compositionally biased region" description="Basic residues" evidence="1">
    <location>
        <begin position="310"/>
        <end position="323"/>
    </location>
</feature>
<feature type="compositionally biased region" description="Basic and acidic residues" evidence="1">
    <location>
        <begin position="60"/>
        <end position="69"/>
    </location>
</feature>
<feature type="region of interest" description="Disordered" evidence="1">
    <location>
        <begin position="48"/>
        <end position="182"/>
    </location>
</feature>
<feature type="compositionally biased region" description="Basic residues" evidence="1">
    <location>
        <begin position="98"/>
        <end position="109"/>
    </location>
</feature>
<protein>
    <submittedName>
        <fullName evidence="2">Diaminopropionate ammonia-lyase</fullName>
        <ecNumber evidence="2">4.3.1.15</ecNumber>
    </submittedName>
</protein>
<dbReference type="GO" id="GO:0008838">
    <property type="term" value="F:diaminopropionate ammonia-lyase activity"/>
    <property type="evidence" value="ECO:0007669"/>
    <property type="project" value="UniProtKB-EC"/>
</dbReference>
<feature type="compositionally biased region" description="Basic residues" evidence="1">
    <location>
        <begin position="348"/>
        <end position="360"/>
    </location>
</feature>
<reference evidence="2" key="1">
    <citation type="submission" date="2020-02" db="EMBL/GenBank/DDBJ databases">
        <authorList>
            <person name="Meier V. D."/>
        </authorList>
    </citation>
    <scope>NUCLEOTIDE SEQUENCE</scope>
    <source>
        <strain evidence="2">AVDCRST_MAG04</strain>
    </source>
</reference>
<sequence>DRPTQLPTPAQPPPRHARRRGTARLRFPPRQGGDRLLARLRADALAAAAGRGGGGARRLRPLEGRERAVRPRLLQGAGRRLRGAARAGRRTGTAGRGALRHLGRPRRRQAQGGDARDHRDLRDRWQPRPQRRLGRAALRLPLRDLRPPGRQQGPARRHRGLRGRGPGSAGHLRRVGAGNEAGSGEAGLVRRLRHLLSGLHGAAARRDAGLSPHGGGGGRSAAGAADPRVRARRCGRARRRRLRADARALRQGRAALGRRGAGSRRLPDGQRRSGATHRRGRAARHRHGRARLRRAEPPRLAGAGAGGLRLRVHPGRGGGRLHARAAPAAAAGRGRGKRGGGAGGAAARRARRLRPRRARVGGRQPRAAPRHGGRDGPGVAREARRGDGL</sequence>
<accession>A0A6J4HL36</accession>
<dbReference type="EC" id="4.3.1.15" evidence="2"/>
<feature type="region of interest" description="Disordered" evidence="1">
    <location>
        <begin position="1"/>
        <end position="35"/>
    </location>
</feature>
<dbReference type="EMBL" id="CADCTL010000071">
    <property type="protein sequence ID" value="CAA9227395.1"/>
    <property type="molecule type" value="Genomic_DNA"/>
</dbReference>
<evidence type="ECO:0000313" key="2">
    <source>
        <dbReference type="EMBL" id="CAA9227395.1"/>
    </source>
</evidence>
<feature type="compositionally biased region" description="Low complexity" evidence="1">
    <location>
        <begin position="249"/>
        <end position="258"/>
    </location>
</feature>
<feature type="compositionally biased region" description="Basic residues" evidence="1">
    <location>
        <begin position="274"/>
        <end position="292"/>
    </location>
</feature>
<gene>
    <name evidence="2" type="ORF">AVDCRST_MAG04-945</name>
</gene>
<feature type="region of interest" description="Disordered" evidence="1">
    <location>
        <begin position="206"/>
        <end position="389"/>
    </location>
</feature>
<feature type="compositionally biased region" description="Basic residues" evidence="1">
    <location>
        <begin position="79"/>
        <end position="89"/>
    </location>
</feature>
<proteinExistence type="predicted"/>
<feature type="compositionally biased region" description="Basic residues" evidence="1">
    <location>
        <begin position="230"/>
        <end position="242"/>
    </location>
</feature>